<dbReference type="KEGG" id="pasa:BAOM_4283"/>
<feature type="transmembrane region" description="Helical" evidence="1">
    <location>
        <begin position="28"/>
        <end position="47"/>
    </location>
</feature>
<dbReference type="Proteomes" id="UP000283095">
    <property type="component" value="Chromosome"/>
</dbReference>
<keyword evidence="1" id="KW-0472">Membrane</keyword>
<proteinExistence type="predicted"/>
<sequence length="120" mass="13682">MVLLSFCSPNSLDFKGRPIKNLFIDENIYYSSPIVFIHYMLLISTIISQKVPYSQKKSAYKSSLNRPVDTSFFLRHKLHLPSHITLTRLAVGFGPLSSPTLKKDSPLGLSINPQKWFPRT</sequence>
<gene>
    <name evidence="2" type="ORF">BAOM_4283</name>
</gene>
<dbReference type="EMBL" id="CP026095">
    <property type="protein sequence ID" value="AZV44863.1"/>
    <property type="molecule type" value="Genomic_DNA"/>
</dbReference>
<evidence type="ECO:0000313" key="3">
    <source>
        <dbReference type="Proteomes" id="UP000283095"/>
    </source>
</evidence>
<accession>A0A3T0KX39</accession>
<keyword evidence="1" id="KW-1133">Transmembrane helix</keyword>
<name>A0A3T0KX39_9BACI</name>
<organism evidence="2 3">
    <name type="scientific">Peribacillus asahii</name>
    <dbReference type="NCBI Taxonomy" id="228899"/>
    <lineage>
        <taxon>Bacteria</taxon>
        <taxon>Bacillati</taxon>
        <taxon>Bacillota</taxon>
        <taxon>Bacilli</taxon>
        <taxon>Bacillales</taxon>
        <taxon>Bacillaceae</taxon>
        <taxon>Peribacillus</taxon>
    </lineage>
</organism>
<keyword evidence="1" id="KW-0812">Transmembrane</keyword>
<protein>
    <submittedName>
        <fullName evidence="2">Uncharacterized protein</fullName>
    </submittedName>
</protein>
<reference evidence="2 3" key="1">
    <citation type="submission" date="2018-01" db="EMBL/GenBank/DDBJ databases">
        <title>Bacillus asahii Genome sequencing and assembly.</title>
        <authorList>
            <person name="Jiang H."/>
            <person name="Feng Y."/>
            <person name="Zhao F."/>
            <person name="Lin X."/>
        </authorList>
    </citation>
    <scope>NUCLEOTIDE SEQUENCE [LARGE SCALE GENOMIC DNA]</scope>
    <source>
        <strain evidence="2 3">OM18</strain>
    </source>
</reference>
<dbReference type="AlphaFoldDB" id="A0A3T0KX39"/>
<evidence type="ECO:0000256" key="1">
    <source>
        <dbReference type="SAM" id="Phobius"/>
    </source>
</evidence>
<evidence type="ECO:0000313" key="2">
    <source>
        <dbReference type="EMBL" id="AZV44863.1"/>
    </source>
</evidence>